<organism evidence="7 8">
    <name type="scientific">Candidatus Yanofskybacteria bacterium RIFCSPHIGHO2_01_FULL_41_21</name>
    <dbReference type="NCBI Taxonomy" id="1802660"/>
    <lineage>
        <taxon>Bacteria</taxon>
        <taxon>Candidatus Yanofskyibacteriota</taxon>
    </lineage>
</organism>
<evidence type="ECO:0000256" key="1">
    <source>
        <dbReference type="ARBA" id="ARBA00000086"/>
    </source>
</evidence>
<dbReference type="Proteomes" id="UP000178520">
    <property type="component" value="Unassembled WGS sequence"/>
</dbReference>
<dbReference type="PANTHER" id="PTHR43003">
    <property type="entry name" value="DNA-3-METHYLADENINE GLYCOSYLASE"/>
    <property type="match status" value="1"/>
</dbReference>
<dbReference type="AlphaFoldDB" id="A0A1F8E993"/>
<evidence type="ECO:0000259" key="6">
    <source>
        <dbReference type="SMART" id="SM00478"/>
    </source>
</evidence>
<dbReference type="GO" id="GO:0008725">
    <property type="term" value="F:DNA-3-methyladenine glycosylase activity"/>
    <property type="evidence" value="ECO:0007669"/>
    <property type="project" value="TreeGrafter"/>
</dbReference>
<comment type="similarity">
    <text evidence="2">Belongs to the alkylbase DNA glycosidase AlkA family.</text>
</comment>
<dbReference type="FunFam" id="1.10.340.30:FF:000004">
    <property type="entry name" value="DNA-3-methyladenine glycosylase II"/>
    <property type="match status" value="1"/>
</dbReference>
<evidence type="ECO:0000313" key="8">
    <source>
        <dbReference type="Proteomes" id="UP000178520"/>
    </source>
</evidence>
<reference evidence="7 8" key="1">
    <citation type="journal article" date="2016" name="Nat. Commun.">
        <title>Thousands of microbial genomes shed light on interconnected biogeochemical processes in an aquifer system.</title>
        <authorList>
            <person name="Anantharaman K."/>
            <person name="Brown C.T."/>
            <person name="Hug L.A."/>
            <person name="Sharon I."/>
            <person name="Castelle C.J."/>
            <person name="Probst A.J."/>
            <person name="Thomas B.C."/>
            <person name="Singh A."/>
            <person name="Wilkins M.J."/>
            <person name="Karaoz U."/>
            <person name="Brodie E.L."/>
            <person name="Williams K.H."/>
            <person name="Hubbard S.S."/>
            <person name="Banfield J.F."/>
        </authorList>
    </citation>
    <scope>NUCLEOTIDE SEQUENCE [LARGE SCALE GENOMIC DNA]</scope>
</reference>
<feature type="domain" description="HhH-GPD" evidence="6">
    <location>
        <begin position="44"/>
        <end position="199"/>
    </location>
</feature>
<keyword evidence="5" id="KW-0234">DNA repair</keyword>
<dbReference type="EMBL" id="MGJA01000012">
    <property type="protein sequence ID" value="OGM97461.1"/>
    <property type="molecule type" value="Genomic_DNA"/>
</dbReference>
<dbReference type="GO" id="GO:0032131">
    <property type="term" value="F:alkylated DNA binding"/>
    <property type="evidence" value="ECO:0007669"/>
    <property type="project" value="TreeGrafter"/>
</dbReference>
<name>A0A1F8E993_9BACT</name>
<dbReference type="CDD" id="cd00056">
    <property type="entry name" value="ENDO3c"/>
    <property type="match status" value="1"/>
</dbReference>
<comment type="catalytic activity">
    <reaction evidence="1">
        <text>Hydrolysis of alkylated DNA, releasing 3-methyladenine, 3-methylguanine, 7-methylguanine and 7-methyladenine.</text>
        <dbReference type="EC" id="3.2.2.21"/>
    </reaction>
</comment>
<evidence type="ECO:0000256" key="4">
    <source>
        <dbReference type="ARBA" id="ARBA00022763"/>
    </source>
</evidence>
<dbReference type="PANTHER" id="PTHR43003:SF5">
    <property type="entry name" value="DNA-3-METHYLADENINE GLYCOSYLASE"/>
    <property type="match status" value="1"/>
</dbReference>
<dbReference type="STRING" id="1802660.A2735_01880"/>
<comment type="caution">
    <text evidence="7">The sequence shown here is derived from an EMBL/GenBank/DDBJ whole genome shotgun (WGS) entry which is preliminary data.</text>
</comment>
<dbReference type="GO" id="GO:0005737">
    <property type="term" value="C:cytoplasm"/>
    <property type="evidence" value="ECO:0007669"/>
    <property type="project" value="TreeGrafter"/>
</dbReference>
<proteinExistence type="inferred from homology"/>
<accession>A0A1F8E993</accession>
<dbReference type="Gene3D" id="1.10.1670.40">
    <property type="match status" value="1"/>
</dbReference>
<dbReference type="SUPFAM" id="SSF48150">
    <property type="entry name" value="DNA-glycosylase"/>
    <property type="match status" value="1"/>
</dbReference>
<evidence type="ECO:0000256" key="5">
    <source>
        <dbReference type="ARBA" id="ARBA00023204"/>
    </source>
</evidence>
<dbReference type="InterPro" id="IPR051912">
    <property type="entry name" value="Alkylbase_DNA_Glycosylase/TA"/>
</dbReference>
<sequence>MSSNKNEVHLAKSDPILRALMKRVKLQPLKLRKNYFEALIRAVANQQLSGKAAQTILNRVVALFKSNKFPTPQEYLKMSDMKLRSAGFSNSKVAYTKNVARFFMEREKEIKRVHKLTDEEVIKLLTEIKGIGIWSVEMFMIFSLGREDVFSYGDLGLRNGVKKVYSFKKEPTIKQVQKIVETWRPYRTHGARYMWASLSLTDKENKNKK</sequence>
<dbReference type="InterPro" id="IPR003265">
    <property type="entry name" value="HhH-GPD_domain"/>
</dbReference>
<dbReference type="GO" id="GO:0006307">
    <property type="term" value="P:DNA alkylation repair"/>
    <property type="evidence" value="ECO:0007669"/>
    <property type="project" value="TreeGrafter"/>
</dbReference>
<dbReference type="InterPro" id="IPR011257">
    <property type="entry name" value="DNA_glycosylase"/>
</dbReference>
<dbReference type="EC" id="3.2.2.21" evidence="3"/>
<evidence type="ECO:0000256" key="2">
    <source>
        <dbReference type="ARBA" id="ARBA00010817"/>
    </source>
</evidence>
<dbReference type="GO" id="GO:0043916">
    <property type="term" value="F:DNA-7-methylguanine glycosylase activity"/>
    <property type="evidence" value="ECO:0007669"/>
    <property type="project" value="TreeGrafter"/>
</dbReference>
<keyword evidence="4" id="KW-0227">DNA damage</keyword>
<gene>
    <name evidence="7" type="ORF">A2735_01880</name>
</gene>
<evidence type="ECO:0000313" key="7">
    <source>
        <dbReference type="EMBL" id="OGM97461.1"/>
    </source>
</evidence>
<dbReference type="Gene3D" id="1.10.340.30">
    <property type="entry name" value="Hypothetical protein, domain 2"/>
    <property type="match status" value="1"/>
</dbReference>
<dbReference type="SMART" id="SM00478">
    <property type="entry name" value="ENDO3c"/>
    <property type="match status" value="1"/>
</dbReference>
<evidence type="ECO:0000256" key="3">
    <source>
        <dbReference type="ARBA" id="ARBA00012000"/>
    </source>
</evidence>
<dbReference type="GO" id="GO:0032993">
    <property type="term" value="C:protein-DNA complex"/>
    <property type="evidence" value="ECO:0007669"/>
    <property type="project" value="TreeGrafter"/>
</dbReference>
<protein>
    <recommendedName>
        <fullName evidence="3">DNA-3-methyladenine glycosylase II</fullName>
        <ecNumber evidence="3">3.2.2.21</ecNumber>
    </recommendedName>
</protein>
<dbReference type="Pfam" id="PF00730">
    <property type="entry name" value="HhH-GPD"/>
    <property type="match status" value="1"/>
</dbReference>
<dbReference type="GO" id="GO:0006285">
    <property type="term" value="P:base-excision repair, AP site formation"/>
    <property type="evidence" value="ECO:0007669"/>
    <property type="project" value="TreeGrafter"/>
</dbReference>